<reference evidence="2 3" key="1">
    <citation type="submission" date="2020-01" db="EMBL/GenBank/DDBJ databases">
        <title>Draft genome sequence of Aspergillus udagawae IFM 53868.</title>
        <authorList>
            <person name="Takahashi H."/>
            <person name="Yaguchi T."/>
        </authorList>
    </citation>
    <scope>NUCLEOTIDE SEQUENCE [LARGE SCALE GENOMIC DNA]</scope>
    <source>
        <strain evidence="2 3">IFM 53868</strain>
    </source>
</reference>
<feature type="region of interest" description="Disordered" evidence="1">
    <location>
        <begin position="1"/>
        <end position="27"/>
    </location>
</feature>
<dbReference type="Pfam" id="PF12520">
    <property type="entry name" value="DUF3723"/>
    <property type="match status" value="1"/>
</dbReference>
<name>A0ABQ1B903_9EURO</name>
<accession>A0ABQ1B903</accession>
<sequence>MRHYPEMAKNIQSGQKADPNRAKARAKADKRIVHDMAAPCMEIGLPCSSNGVKQSPDRQIAKAALLKARKLDHYHYDIETFESLIEQSQ</sequence>
<proteinExistence type="predicted"/>
<comment type="caution">
    <text evidence="2">The sequence shown here is derived from an EMBL/GenBank/DDBJ whole genome shotgun (WGS) entry which is preliminary data.</text>
</comment>
<keyword evidence="3" id="KW-1185">Reference proteome</keyword>
<protein>
    <submittedName>
        <fullName evidence="2">Uncharacterized protein</fullName>
    </submittedName>
</protein>
<evidence type="ECO:0000313" key="2">
    <source>
        <dbReference type="EMBL" id="GFF96380.1"/>
    </source>
</evidence>
<dbReference type="Proteomes" id="UP000465266">
    <property type="component" value="Unassembled WGS sequence"/>
</dbReference>
<evidence type="ECO:0000313" key="3">
    <source>
        <dbReference type="Proteomes" id="UP000465266"/>
    </source>
</evidence>
<gene>
    <name evidence="2" type="ORF">IFM53868_08510</name>
</gene>
<dbReference type="InterPro" id="IPR022198">
    <property type="entry name" value="DUF3723"/>
</dbReference>
<dbReference type="EMBL" id="BLKG01000128">
    <property type="protein sequence ID" value="GFF96380.1"/>
    <property type="molecule type" value="Genomic_DNA"/>
</dbReference>
<organism evidence="2 3">
    <name type="scientific">Aspergillus udagawae</name>
    <dbReference type="NCBI Taxonomy" id="91492"/>
    <lineage>
        <taxon>Eukaryota</taxon>
        <taxon>Fungi</taxon>
        <taxon>Dikarya</taxon>
        <taxon>Ascomycota</taxon>
        <taxon>Pezizomycotina</taxon>
        <taxon>Eurotiomycetes</taxon>
        <taxon>Eurotiomycetidae</taxon>
        <taxon>Eurotiales</taxon>
        <taxon>Aspergillaceae</taxon>
        <taxon>Aspergillus</taxon>
        <taxon>Aspergillus subgen. Fumigati</taxon>
    </lineage>
</organism>
<evidence type="ECO:0000256" key="1">
    <source>
        <dbReference type="SAM" id="MobiDB-lite"/>
    </source>
</evidence>
<feature type="compositionally biased region" description="Basic and acidic residues" evidence="1">
    <location>
        <begin position="18"/>
        <end position="27"/>
    </location>
</feature>